<organism evidence="15 16">
    <name type="scientific">Ruoffia tabacinasalis</name>
    <dbReference type="NCBI Taxonomy" id="87458"/>
    <lineage>
        <taxon>Bacteria</taxon>
        <taxon>Bacillati</taxon>
        <taxon>Bacillota</taxon>
        <taxon>Bacilli</taxon>
        <taxon>Lactobacillales</taxon>
        <taxon>Aerococcaceae</taxon>
        <taxon>Ruoffia</taxon>
    </lineage>
</organism>
<evidence type="ECO:0000256" key="9">
    <source>
        <dbReference type="ARBA" id="ARBA00022903"/>
    </source>
</evidence>
<dbReference type="GO" id="GO:0045227">
    <property type="term" value="P:capsule polysaccharide biosynthetic process"/>
    <property type="evidence" value="ECO:0007669"/>
    <property type="project" value="UniProtKB-UniPathway"/>
</dbReference>
<protein>
    <recommendedName>
        <fullName evidence="4">Tyrosine-protein kinase CpsD</fullName>
        <ecNumber evidence="3">2.7.10.2</ecNumber>
    </recommendedName>
</protein>
<dbReference type="CDD" id="cd05387">
    <property type="entry name" value="BY-kinase"/>
    <property type="match status" value="1"/>
</dbReference>
<dbReference type="NCBIfam" id="TIGR01007">
    <property type="entry name" value="eps_fam"/>
    <property type="match status" value="1"/>
</dbReference>
<reference evidence="15 16" key="1">
    <citation type="submission" date="2019-05" db="EMBL/GenBank/DDBJ databases">
        <title>The metagenome of a microbial culture collection derived from dairy environment covers the genomic content of the human microbiome.</title>
        <authorList>
            <person name="Roder T."/>
            <person name="Wuthrich D."/>
            <person name="Sattari Z."/>
            <person name="Von Ah U."/>
            <person name="Bar C."/>
            <person name="Ronchi F."/>
            <person name="Macpherson A.J."/>
            <person name="Ganal-Vonarburg S.C."/>
            <person name="Bruggmann R."/>
            <person name="Vergeres G."/>
        </authorList>
    </citation>
    <scope>NUCLEOTIDE SEQUENCE [LARGE SCALE GENOMIC DNA]</scope>
    <source>
        <strain evidence="15 16">FAM 24227</strain>
    </source>
</reference>
<evidence type="ECO:0000256" key="7">
    <source>
        <dbReference type="ARBA" id="ARBA00022777"/>
    </source>
</evidence>
<dbReference type="GO" id="GO:0005524">
    <property type="term" value="F:ATP binding"/>
    <property type="evidence" value="ECO:0007669"/>
    <property type="project" value="UniProtKB-KW"/>
</dbReference>
<dbReference type="InterPro" id="IPR025669">
    <property type="entry name" value="AAA_dom"/>
</dbReference>
<keyword evidence="9" id="KW-0972">Capsule biogenesis/degradation</keyword>
<evidence type="ECO:0000256" key="4">
    <source>
        <dbReference type="ARBA" id="ARBA00019200"/>
    </source>
</evidence>
<keyword evidence="10" id="KW-0829">Tyrosine-protein kinase</keyword>
<evidence type="ECO:0000256" key="13">
    <source>
        <dbReference type="ARBA" id="ARBA00051245"/>
    </source>
</evidence>
<evidence type="ECO:0000256" key="5">
    <source>
        <dbReference type="ARBA" id="ARBA00022679"/>
    </source>
</evidence>
<comment type="caution">
    <text evidence="15">The sequence shown here is derived from an EMBL/GenBank/DDBJ whole genome shotgun (WGS) entry which is preliminary data.</text>
</comment>
<evidence type="ECO:0000256" key="2">
    <source>
        <dbReference type="ARBA" id="ARBA00007316"/>
    </source>
</evidence>
<dbReference type="PANTHER" id="PTHR32309">
    <property type="entry name" value="TYROSINE-PROTEIN KINASE"/>
    <property type="match status" value="1"/>
</dbReference>
<gene>
    <name evidence="15" type="ORF">FEZ33_09925</name>
</gene>
<evidence type="ECO:0000256" key="6">
    <source>
        <dbReference type="ARBA" id="ARBA00022741"/>
    </source>
</evidence>
<dbReference type="AlphaFoldDB" id="A0A5R9DT49"/>
<keyword evidence="6" id="KW-0547">Nucleotide-binding</keyword>
<keyword evidence="5" id="KW-0808">Transferase</keyword>
<comment type="catalytic activity">
    <reaction evidence="13">
        <text>L-tyrosyl-[protein] + ATP = O-phospho-L-tyrosyl-[protein] + ADP + H(+)</text>
        <dbReference type="Rhea" id="RHEA:10596"/>
        <dbReference type="Rhea" id="RHEA-COMP:10136"/>
        <dbReference type="Rhea" id="RHEA-COMP:20101"/>
        <dbReference type="ChEBI" id="CHEBI:15378"/>
        <dbReference type="ChEBI" id="CHEBI:30616"/>
        <dbReference type="ChEBI" id="CHEBI:46858"/>
        <dbReference type="ChEBI" id="CHEBI:61978"/>
        <dbReference type="ChEBI" id="CHEBI:456216"/>
        <dbReference type="EC" id="2.7.10.2"/>
    </reaction>
</comment>
<keyword evidence="8" id="KW-0067">ATP-binding</keyword>
<accession>A0A5R9DT49</accession>
<keyword evidence="11" id="KW-0270">Exopolysaccharide synthesis</keyword>
<feature type="domain" description="AAA" evidence="14">
    <location>
        <begin position="64"/>
        <end position="195"/>
    </location>
</feature>
<evidence type="ECO:0000256" key="10">
    <source>
        <dbReference type="ARBA" id="ARBA00023137"/>
    </source>
</evidence>
<evidence type="ECO:0000259" key="14">
    <source>
        <dbReference type="Pfam" id="PF13614"/>
    </source>
</evidence>
<dbReference type="EC" id="2.7.10.2" evidence="3"/>
<evidence type="ECO:0000256" key="11">
    <source>
        <dbReference type="ARBA" id="ARBA00023169"/>
    </source>
</evidence>
<dbReference type="Gene3D" id="3.40.50.300">
    <property type="entry name" value="P-loop containing nucleotide triphosphate hydrolases"/>
    <property type="match status" value="1"/>
</dbReference>
<evidence type="ECO:0000256" key="12">
    <source>
        <dbReference type="ARBA" id="ARBA00024964"/>
    </source>
</evidence>
<keyword evidence="7 15" id="KW-0418">Kinase</keyword>
<dbReference type="GO" id="GO:0042802">
    <property type="term" value="F:identical protein binding"/>
    <property type="evidence" value="ECO:0007669"/>
    <property type="project" value="UniProtKB-ARBA"/>
</dbReference>
<dbReference type="Proteomes" id="UP000306420">
    <property type="component" value="Unassembled WGS sequence"/>
</dbReference>
<dbReference type="SUPFAM" id="SSF52540">
    <property type="entry name" value="P-loop containing nucleoside triphosphate hydrolases"/>
    <property type="match status" value="1"/>
</dbReference>
<dbReference type="UniPathway" id="UPA00934"/>
<dbReference type="InterPro" id="IPR050445">
    <property type="entry name" value="Bact_polysacc_biosynth/exp"/>
</dbReference>
<dbReference type="PANTHER" id="PTHR32309:SF13">
    <property type="entry name" value="FERRIC ENTEROBACTIN TRANSPORT PROTEIN FEPE"/>
    <property type="match status" value="1"/>
</dbReference>
<evidence type="ECO:0000313" key="16">
    <source>
        <dbReference type="Proteomes" id="UP000306420"/>
    </source>
</evidence>
<evidence type="ECO:0000256" key="8">
    <source>
        <dbReference type="ARBA" id="ARBA00022840"/>
    </source>
</evidence>
<name>A0A5R9DT49_9LACT</name>
<evidence type="ECO:0000256" key="3">
    <source>
        <dbReference type="ARBA" id="ARBA00011903"/>
    </source>
</evidence>
<dbReference type="OrthoDB" id="9794577at2"/>
<dbReference type="FunFam" id="3.40.50.300:FF:000527">
    <property type="entry name" value="Tyrosine-protein kinase etk"/>
    <property type="match status" value="1"/>
</dbReference>
<evidence type="ECO:0000256" key="1">
    <source>
        <dbReference type="ARBA" id="ARBA00005132"/>
    </source>
</evidence>
<comment type="similarity">
    <text evidence="2">Belongs to the CpsD/CapB family.</text>
</comment>
<comment type="function">
    <text evidence="12">Involved in the regulation of capsular polysaccharide biosynthesis. Autophosphorylation of CpsD attenuates its activity and reduces the level of encapsulation. May be part of a complex that directs the coordinated polymerization and export to the cell surface of the capsular polysaccharide.</text>
</comment>
<dbReference type="GO" id="GO:0005886">
    <property type="term" value="C:plasma membrane"/>
    <property type="evidence" value="ECO:0007669"/>
    <property type="project" value="TreeGrafter"/>
</dbReference>
<dbReference type="RefSeq" id="WP_138405231.1">
    <property type="nucleotide sequence ID" value="NZ_VBSP01000044.1"/>
</dbReference>
<dbReference type="EMBL" id="VBSP01000044">
    <property type="protein sequence ID" value="TLQ39878.1"/>
    <property type="molecule type" value="Genomic_DNA"/>
</dbReference>
<comment type="pathway">
    <text evidence="1">Capsule biogenesis; capsule polysaccharide biosynthesis.</text>
</comment>
<sequence length="240" mass="27080">MVKFFKDKNRDLKKNQRLGAPLITYYEPESVNSEQYRNLRTYLEFTQMGHDLKSIAITSSVPLEGKSTTSANLAYTMGQTGLNILIVDADLRKPTLHRTFKLNNEQGLTTLLTKQGLKFNEVVQRSTDLDLYFLPSGPKLPNPAELIRSPQMLVLMEELKNNFDLVIYDTPPVNSVTDAQILSTRVDGVILVVRQNFSRKDDVYKAKIALEKVNANVIGSVLNNAPIEGNEGYGYYETED</sequence>
<dbReference type="InterPro" id="IPR005702">
    <property type="entry name" value="Wzc-like_C"/>
</dbReference>
<evidence type="ECO:0000313" key="15">
    <source>
        <dbReference type="EMBL" id="TLQ39878.1"/>
    </source>
</evidence>
<dbReference type="GO" id="GO:0004715">
    <property type="term" value="F:non-membrane spanning protein tyrosine kinase activity"/>
    <property type="evidence" value="ECO:0007669"/>
    <property type="project" value="UniProtKB-EC"/>
</dbReference>
<dbReference type="Pfam" id="PF13614">
    <property type="entry name" value="AAA_31"/>
    <property type="match status" value="1"/>
</dbReference>
<dbReference type="InterPro" id="IPR027417">
    <property type="entry name" value="P-loop_NTPase"/>
</dbReference>
<proteinExistence type="inferred from homology"/>